<reference evidence="2" key="1">
    <citation type="journal article" date="2022" name="Mol. Ecol. Resour.">
        <title>The genomes of chicory, endive, great burdock and yacon provide insights into Asteraceae palaeo-polyploidization history and plant inulin production.</title>
        <authorList>
            <person name="Fan W."/>
            <person name="Wang S."/>
            <person name="Wang H."/>
            <person name="Wang A."/>
            <person name="Jiang F."/>
            <person name="Liu H."/>
            <person name="Zhao H."/>
            <person name="Xu D."/>
            <person name="Zhang Y."/>
        </authorList>
    </citation>
    <scope>NUCLEOTIDE SEQUENCE [LARGE SCALE GENOMIC DNA]</scope>
    <source>
        <strain evidence="2">cv. Punajuju</strain>
    </source>
</reference>
<comment type="caution">
    <text evidence="1">The sequence shown here is derived from an EMBL/GenBank/DDBJ whole genome shotgun (WGS) entry which is preliminary data.</text>
</comment>
<dbReference type="EMBL" id="CM042012">
    <property type="protein sequence ID" value="KAI3753385.1"/>
    <property type="molecule type" value="Genomic_DNA"/>
</dbReference>
<evidence type="ECO:0000313" key="2">
    <source>
        <dbReference type="Proteomes" id="UP001055811"/>
    </source>
</evidence>
<gene>
    <name evidence="1" type="ORF">L2E82_25437</name>
</gene>
<proteinExistence type="predicted"/>
<protein>
    <submittedName>
        <fullName evidence="1">Uncharacterized protein</fullName>
    </submittedName>
</protein>
<dbReference type="Proteomes" id="UP001055811">
    <property type="component" value="Linkage Group LG04"/>
</dbReference>
<sequence length="92" mass="10753">MYEKYLFCFGFDVGRTNLNLGFQKARPASIEDFKTVEGKLGRQWMLLDPLQFNNNHLKVFGIACKTTNIGWKLERGRKDLTKFLEEQANFIC</sequence>
<accession>A0ACB9E3X3</accession>
<keyword evidence="2" id="KW-1185">Reference proteome</keyword>
<evidence type="ECO:0000313" key="1">
    <source>
        <dbReference type="EMBL" id="KAI3753385.1"/>
    </source>
</evidence>
<reference evidence="1 2" key="2">
    <citation type="journal article" date="2022" name="Mol. Ecol. Resour.">
        <title>The genomes of chicory, endive, great burdock and yacon provide insights into Asteraceae paleo-polyploidization history and plant inulin production.</title>
        <authorList>
            <person name="Fan W."/>
            <person name="Wang S."/>
            <person name="Wang H."/>
            <person name="Wang A."/>
            <person name="Jiang F."/>
            <person name="Liu H."/>
            <person name="Zhao H."/>
            <person name="Xu D."/>
            <person name="Zhang Y."/>
        </authorList>
    </citation>
    <scope>NUCLEOTIDE SEQUENCE [LARGE SCALE GENOMIC DNA]</scope>
    <source>
        <strain evidence="2">cv. Punajuju</strain>
        <tissue evidence="1">Leaves</tissue>
    </source>
</reference>
<name>A0ACB9E3X3_CICIN</name>
<organism evidence="1 2">
    <name type="scientific">Cichorium intybus</name>
    <name type="common">Chicory</name>
    <dbReference type="NCBI Taxonomy" id="13427"/>
    <lineage>
        <taxon>Eukaryota</taxon>
        <taxon>Viridiplantae</taxon>
        <taxon>Streptophyta</taxon>
        <taxon>Embryophyta</taxon>
        <taxon>Tracheophyta</taxon>
        <taxon>Spermatophyta</taxon>
        <taxon>Magnoliopsida</taxon>
        <taxon>eudicotyledons</taxon>
        <taxon>Gunneridae</taxon>
        <taxon>Pentapetalae</taxon>
        <taxon>asterids</taxon>
        <taxon>campanulids</taxon>
        <taxon>Asterales</taxon>
        <taxon>Asteraceae</taxon>
        <taxon>Cichorioideae</taxon>
        <taxon>Cichorieae</taxon>
        <taxon>Cichoriinae</taxon>
        <taxon>Cichorium</taxon>
    </lineage>
</organism>